<dbReference type="PANTHER" id="PTHR46552">
    <property type="entry name" value="NADH-UBIQUINONE OXIDOREDUCTASE CHAIN 2"/>
    <property type="match status" value="1"/>
</dbReference>
<feature type="transmembrane region" description="Helical" evidence="18">
    <location>
        <begin position="142"/>
        <end position="162"/>
    </location>
</feature>
<comment type="function">
    <text evidence="18">Core subunit of the mitochondrial membrane respiratory chain NADH dehydrogenase (Complex I) which catalyzes electron transfer from NADH through the respiratory chain, using ubiquinone as an electron acceptor. Essential for the catalytic activity and assembly of complex I.</text>
</comment>
<dbReference type="InterPro" id="IPR001750">
    <property type="entry name" value="ND/Mrp_TM"/>
</dbReference>
<keyword evidence="9 18" id="KW-0999">Mitochondrion inner membrane</keyword>
<dbReference type="SMR" id="A0A343E7A6"/>
<dbReference type="GO" id="GO:0006120">
    <property type="term" value="P:mitochondrial electron transport, NADH to ubiquinone"/>
    <property type="evidence" value="ECO:0007669"/>
    <property type="project" value="InterPro"/>
</dbReference>
<dbReference type="GO" id="GO:0008137">
    <property type="term" value="F:NADH dehydrogenase (ubiquinone) activity"/>
    <property type="evidence" value="ECO:0007669"/>
    <property type="project" value="UniProtKB-EC"/>
</dbReference>
<evidence type="ECO:0000256" key="9">
    <source>
        <dbReference type="ARBA" id="ARBA00022792"/>
    </source>
</evidence>
<feature type="domain" description="NADH:quinone oxidoreductase/Mrp antiporter transmembrane" evidence="19">
    <location>
        <begin position="25"/>
        <end position="82"/>
    </location>
</feature>
<keyword evidence="16 18" id="KW-0472">Membrane</keyword>
<gene>
    <name evidence="20" type="primary">nad2</name>
</gene>
<keyword evidence="7 18" id="KW-0679">Respiratory chain</keyword>
<comment type="similarity">
    <text evidence="3 18">Belongs to the complex I subunit 2 family.</text>
</comment>
<evidence type="ECO:0000256" key="3">
    <source>
        <dbReference type="ARBA" id="ARBA00007012"/>
    </source>
</evidence>
<reference evidence="20" key="1">
    <citation type="journal article" date="2017" name="Sci. Rep.">
        <title>The highly rearranged mitochondrial genomes of the crabs Maja crispata and Maja squinado (Majidae) and gene order evolution in Brachyura.</title>
        <authorList>
            <person name="Basso A."/>
            <person name="Babbucci M."/>
            <person name="Pauletto M."/>
            <person name="Riginella E."/>
            <person name="Patarnello T."/>
            <person name="Negrisolo E."/>
        </authorList>
    </citation>
    <scope>NUCLEOTIDE SEQUENCE</scope>
</reference>
<dbReference type="EC" id="7.1.1.2" evidence="4 18"/>
<comment type="function">
    <text evidence="1">Core subunit of the mitochondrial membrane respiratory chain NADH dehydrogenase (Complex I) that is believed to belong to the minimal assembly required for catalysis. Complex I functions in the transfer of electrons from NADH to the respiratory chain. The immediate electron acceptor for the enzyme is believed to be ubiquinone.</text>
</comment>
<feature type="domain" description="NADH:quinone oxidoreductase/Mrp antiporter transmembrane" evidence="19">
    <location>
        <begin position="84"/>
        <end position="281"/>
    </location>
</feature>
<keyword evidence="8 18" id="KW-0812">Transmembrane</keyword>
<keyword evidence="11 18" id="KW-0249">Electron transport</keyword>
<evidence type="ECO:0000256" key="7">
    <source>
        <dbReference type="ARBA" id="ARBA00022660"/>
    </source>
</evidence>
<evidence type="ECO:0000256" key="4">
    <source>
        <dbReference type="ARBA" id="ARBA00012944"/>
    </source>
</evidence>
<sequence length="335" mass="37620">MAILTPTISFLMILILGTSISISSSTWFGAWIGLELNLMSFIPLLAVKMSSLFSEASLKYFLIQALGSTIIIMSSSLFFLFLNLPLFFVLTALLLKLGAAPFYFWFPEVMSGLSWFQVIILMTIQKIAPMILISYISAYSFIIKPLILSSILSALVGAFGGLNNLNLRKILAFSSVNHMSWMLISICISDNMWLIYFCFYSLISSSVVVLFIFYQIHSLSDLLTFKTHSIFSSLSIPLVLLSLGGLPPFTGFLPKWLIIQVMMNSSMYVPLFFLLFSALITLYFYLRLLTPFIVLLNSSTVILSKLNSSPLNFFPLLIVSLNFIGFLVPMPFIFL</sequence>
<evidence type="ECO:0000259" key="19">
    <source>
        <dbReference type="Pfam" id="PF00361"/>
    </source>
</evidence>
<evidence type="ECO:0000256" key="16">
    <source>
        <dbReference type="ARBA" id="ARBA00023136"/>
    </source>
</evidence>
<feature type="transmembrane region" description="Helical" evidence="18">
    <location>
        <begin position="234"/>
        <end position="253"/>
    </location>
</feature>
<evidence type="ECO:0000256" key="1">
    <source>
        <dbReference type="ARBA" id="ARBA00003257"/>
    </source>
</evidence>
<proteinExistence type="inferred from homology"/>
<evidence type="ECO:0000256" key="8">
    <source>
        <dbReference type="ARBA" id="ARBA00022692"/>
    </source>
</evidence>
<feature type="transmembrane region" description="Helical" evidence="18">
    <location>
        <begin position="113"/>
        <end position="136"/>
    </location>
</feature>
<feature type="transmembrane region" description="Helical" evidence="18">
    <location>
        <begin position="86"/>
        <end position="106"/>
    </location>
</feature>
<comment type="catalytic activity">
    <reaction evidence="17 18">
        <text>a ubiquinone + NADH + 5 H(+)(in) = a ubiquinol + NAD(+) + 4 H(+)(out)</text>
        <dbReference type="Rhea" id="RHEA:29091"/>
        <dbReference type="Rhea" id="RHEA-COMP:9565"/>
        <dbReference type="Rhea" id="RHEA-COMP:9566"/>
        <dbReference type="ChEBI" id="CHEBI:15378"/>
        <dbReference type="ChEBI" id="CHEBI:16389"/>
        <dbReference type="ChEBI" id="CHEBI:17976"/>
        <dbReference type="ChEBI" id="CHEBI:57540"/>
        <dbReference type="ChEBI" id="CHEBI:57945"/>
        <dbReference type="EC" id="7.1.1.2"/>
    </reaction>
</comment>
<comment type="subcellular location">
    <subcellularLocation>
        <location evidence="2 18">Mitochondrion inner membrane</location>
        <topology evidence="2 18">Multi-pass membrane protein</topology>
    </subcellularLocation>
</comment>
<accession>A0A343E7A6</accession>
<organism evidence="20">
    <name type="scientific">Maja squinado</name>
    <name type="common">Mediterranean spider crab</name>
    <name type="synonym">Cancer squinado</name>
    <dbReference type="NCBI Taxonomy" id="99391"/>
    <lineage>
        <taxon>Eukaryota</taxon>
        <taxon>Metazoa</taxon>
        <taxon>Ecdysozoa</taxon>
        <taxon>Arthropoda</taxon>
        <taxon>Crustacea</taxon>
        <taxon>Multicrustacea</taxon>
        <taxon>Malacostraca</taxon>
        <taxon>Eumalacostraca</taxon>
        <taxon>Eucarida</taxon>
        <taxon>Decapoda</taxon>
        <taxon>Pleocyemata</taxon>
        <taxon>Brachyura</taxon>
        <taxon>Eubrachyura</taxon>
        <taxon>Majoidea</taxon>
        <taxon>Majidae</taxon>
        <taxon>Maja</taxon>
    </lineage>
</organism>
<dbReference type="PRINTS" id="PR01436">
    <property type="entry name" value="NADHDHGNASE2"/>
</dbReference>
<evidence type="ECO:0000256" key="15">
    <source>
        <dbReference type="ARBA" id="ARBA00023128"/>
    </source>
</evidence>
<dbReference type="EMBL" id="KY650652">
    <property type="protein sequence ID" value="ASF62454.1"/>
    <property type="molecule type" value="Genomic_DNA"/>
</dbReference>
<feature type="transmembrane region" description="Helical" evidence="18">
    <location>
        <begin position="265"/>
        <end position="286"/>
    </location>
</feature>
<dbReference type="InterPro" id="IPR003917">
    <property type="entry name" value="NADH_UbQ_OxRdtase_chain2"/>
</dbReference>
<keyword evidence="13 18" id="KW-0520">NAD</keyword>
<evidence type="ECO:0000256" key="14">
    <source>
        <dbReference type="ARBA" id="ARBA00023075"/>
    </source>
</evidence>
<name>A0A343E7A6_MAJSQ</name>
<dbReference type="Pfam" id="PF00361">
    <property type="entry name" value="Proton_antipo_M"/>
    <property type="match status" value="2"/>
</dbReference>
<geneLocation type="mitochondrion" evidence="20"/>
<evidence type="ECO:0000256" key="12">
    <source>
        <dbReference type="ARBA" id="ARBA00022989"/>
    </source>
</evidence>
<evidence type="ECO:0000256" key="17">
    <source>
        <dbReference type="ARBA" id="ARBA00049551"/>
    </source>
</evidence>
<protein>
    <recommendedName>
        <fullName evidence="5 18">NADH-ubiquinone oxidoreductase chain 2</fullName>
        <ecNumber evidence="4 18">7.1.1.2</ecNumber>
    </recommendedName>
</protein>
<evidence type="ECO:0000313" key="20">
    <source>
        <dbReference type="EMBL" id="ASF62454.1"/>
    </source>
</evidence>
<feature type="transmembrane region" description="Helical" evidence="18">
    <location>
        <begin position="193"/>
        <end position="214"/>
    </location>
</feature>
<dbReference type="GO" id="GO:0005743">
    <property type="term" value="C:mitochondrial inner membrane"/>
    <property type="evidence" value="ECO:0007669"/>
    <property type="project" value="UniProtKB-SubCell"/>
</dbReference>
<dbReference type="AlphaFoldDB" id="A0A343E7A6"/>
<evidence type="ECO:0000256" key="18">
    <source>
        <dbReference type="RuleBase" id="RU003403"/>
    </source>
</evidence>
<evidence type="ECO:0000256" key="2">
    <source>
        <dbReference type="ARBA" id="ARBA00004448"/>
    </source>
</evidence>
<keyword evidence="6" id="KW-0813">Transport</keyword>
<dbReference type="InterPro" id="IPR050175">
    <property type="entry name" value="Complex_I_Subunit_2"/>
</dbReference>
<feature type="transmembrane region" description="Helical" evidence="18">
    <location>
        <begin position="313"/>
        <end position="334"/>
    </location>
</feature>
<keyword evidence="10 18" id="KW-1278">Translocase</keyword>
<evidence type="ECO:0000256" key="5">
    <source>
        <dbReference type="ARBA" id="ARBA00021008"/>
    </source>
</evidence>
<evidence type="ECO:0000256" key="10">
    <source>
        <dbReference type="ARBA" id="ARBA00022967"/>
    </source>
</evidence>
<evidence type="ECO:0000256" key="6">
    <source>
        <dbReference type="ARBA" id="ARBA00022448"/>
    </source>
</evidence>
<evidence type="ECO:0000256" key="11">
    <source>
        <dbReference type="ARBA" id="ARBA00022982"/>
    </source>
</evidence>
<keyword evidence="15 18" id="KW-0496">Mitochondrion</keyword>
<keyword evidence="12 18" id="KW-1133">Transmembrane helix</keyword>
<evidence type="ECO:0000256" key="13">
    <source>
        <dbReference type="ARBA" id="ARBA00023027"/>
    </source>
</evidence>
<feature type="transmembrane region" description="Helical" evidence="18">
    <location>
        <begin position="58"/>
        <end position="80"/>
    </location>
</feature>
<dbReference type="PANTHER" id="PTHR46552:SF1">
    <property type="entry name" value="NADH-UBIQUINONE OXIDOREDUCTASE CHAIN 2"/>
    <property type="match status" value="1"/>
</dbReference>
<keyword evidence="14 18" id="KW-0830">Ubiquinone</keyword>